<dbReference type="Proteomes" id="UP000623301">
    <property type="component" value="Unassembled WGS sequence"/>
</dbReference>
<dbReference type="EMBL" id="JAEHFJ010000005">
    <property type="protein sequence ID" value="MBJ2174819.1"/>
    <property type="molecule type" value="Genomic_DNA"/>
</dbReference>
<evidence type="ECO:0000313" key="2">
    <source>
        <dbReference type="Proteomes" id="UP000623301"/>
    </source>
</evidence>
<name>A0ABS0WS66_9FLAO</name>
<dbReference type="PROSITE" id="PS51257">
    <property type="entry name" value="PROKAR_LIPOPROTEIN"/>
    <property type="match status" value="1"/>
</dbReference>
<gene>
    <name evidence="1" type="ORF">JBL43_11265</name>
</gene>
<keyword evidence="2" id="KW-1185">Reference proteome</keyword>
<proteinExistence type="predicted"/>
<evidence type="ECO:0000313" key="1">
    <source>
        <dbReference type="EMBL" id="MBJ2174819.1"/>
    </source>
</evidence>
<organism evidence="1 2">
    <name type="scientific">Aureibaculum flavum</name>
    <dbReference type="NCBI Taxonomy" id="2795986"/>
    <lineage>
        <taxon>Bacteria</taxon>
        <taxon>Pseudomonadati</taxon>
        <taxon>Bacteroidota</taxon>
        <taxon>Flavobacteriia</taxon>
        <taxon>Flavobacteriales</taxon>
        <taxon>Flavobacteriaceae</taxon>
        <taxon>Aureibaculum</taxon>
    </lineage>
</organism>
<sequence>MKNVIFYIVLLASISITSCGKDALKYDFSKIKSHADTKGLIAKIQLENEDEDIDSTSSFEQITIKGMHYAGVPIKEALITDNYTLLTTDTLNFSAKNLLEAIEANNGLINLTDSYSDRLEFGWKDETEDKTLKINLVNGKHLAAFGDKDYAELTINYKPIYTIPLANIHKEIKTFDNQAKYVLNTRSYDCVYDIIVNDIIITESSNETEFNLNNYIVGPDSSIKIIVKPRQKDGAKAFNEQAYFTAAIVNNENEEIIEAIEKTALKGSTPIVFQTDFNSTLPYYPKAWTDGADLRNDERLKDKVIALYDKLGKAMLAKDEQALNDIFYQKDFEMQQLDFDTNFEPARSEWETYLSVQLYCYKYTVANDFDIEFNSGGKLIYTYAKDKSDMIIFTGKGHDFTLNHYLYQPKGSNELKIIR</sequence>
<dbReference type="RefSeq" id="WP_198841540.1">
    <property type="nucleotide sequence ID" value="NZ_JAEHFJ010000005.1"/>
</dbReference>
<accession>A0ABS0WS66</accession>
<protein>
    <submittedName>
        <fullName evidence="1">Uncharacterized protein</fullName>
    </submittedName>
</protein>
<comment type="caution">
    <text evidence="1">The sequence shown here is derived from an EMBL/GenBank/DDBJ whole genome shotgun (WGS) entry which is preliminary data.</text>
</comment>
<reference evidence="1 2" key="1">
    <citation type="submission" date="2020-12" db="EMBL/GenBank/DDBJ databases">
        <title>Aureibaculum luteum sp. nov. and Aureibaculum flavum sp. nov., novel members of the family Flavobacteriaceae isolated from Antarctic intertidal sediments.</title>
        <authorList>
            <person name="He X."/>
            <person name="Zhang X."/>
        </authorList>
    </citation>
    <scope>NUCLEOTIDE SEQUENCE [LARGE SCALE GENOMIC DNA]</scope>
    <source>
        <strain evidence="1 2">A20</strain>
    </source>
</reference>